<accession>A0ABQ0LIM1</accession>
<keyword evidence="2" id="KW-0732">Signal</keyword>
<feature type="non-terminal residue" evidence="3">
    <location>
        <position position="404"/>
    </location>
</feature>
<evidence type="ECO:0000256" key="2">
    <source>
        <dbReference type="SAM" id="SignalP"/>
    </source>
</evidence>
<feature type="chain" id="PRO_5046809761" description="FHA domain-containing protein" evidence="2">
    <location>
        <begin position="20"/>
        <end position="404"/>
    </location>
</feature>
<dbReference type="Proteomes" id="UP000815677">
    <property type="component" value="Unassembled WGS sequence"/>
</dbReference>
<reference evidence="3" key="1">
    <citation type="submission" date="2014-09" db="EMBL/GenBank/DDBJ databases">
        <title>Genome sequence of the luminous mushroom Mycena chlorophos for searching fungal bioluminescence genes.</title>
        <authorList>
            <person name="Tanaka Y."/>
            <person name="Kasuga D."/>
            <person name="Oba Y."/>
            <person name="Hase S."/>
            <person name="Sato K."/>
            <person name="Oba Y."/>
            <person name="Sakakibara Y."/>
        </authorList>
    </citation>
    <scope>NUCLEOTIDE SEQUENCE</scope>
</reference>
<feature type="region of interest" description="Disordered" evidence="1">
    <location>
        <begin position="48"/>
        <end position="73"/>
    </location>
</feature>
<name>A0ABQ0LIM1_MYCCL</name>
<gene>
    <name evidence="3" type="ORF">MCHLO_08131</name>
</gene>
<feature type="region of interest" description="Disordered" evidence="1">
    <location>
        <begin position="319"/>
        <end position="341"/>
    </location>
</feature>
<keyword evidence="4" id="KW-1185">Reference proteome</keyword>
<proteinExistence type="predicted"/>
<feature type="compositionally biased region" description="Basic residues" evidence="1">
    <location>
        <begin position="196"/>
        <end position="205"/>
    </location>
</feature>
<protein>
    <recommendedName>
        <fullName evidence="5">FHA domain-containing protein</fullName>
    </recommendedName>
</protein>
<evidence type="ECO:0000313" key="4">
    <source>
        <dbReference type="Proteomes" id="UP000815677"/>
    </source>
</evidence>
<dbReference type="EMBL" id="DF846753">
    <property type="protein sequence ID" value="GAT50945.1"/>
    <property type="molecule type" value="Genomic_DNA"/>
</dbReference>
<evidence type="ECO:0000256" key="1">
    <source>
        <dbReference type="SAM" id="MobiDB-lite"/>
    </source>
</evidence>
<feature type="region of interest" description="Disordered" evidence="1">
    <location>
        <begin position="192"/>
        <end position="221"/>
    </location>
</feature>
<sequence length="404" mass="45440">MRVNPVGEWLVLLLSACAGVLDGPQHRVDGDKKRVYPHQAPTVAAPHRCQRPARRSSPLLPTLDTETPDEDAPIVSLPAPFACPWGSRPGRVALGRNVQCLSSQLLVRREQVQAAHLQMRLDEPARPSQCVRRAHVPRLHGRRRYPLVHAQHRQPVPGAQAEPQRMHTSINCTNFTLVIDWYVAGNGHTMTPCRRPSSRRHRRQCRGLMPRPAKRHGQRRVRDQRFRHAPAHEFHRALQREPPTVRPVHALDPPGHRIPRRATEHLGRLERANTGMGAEPRTEFAAQHVKALQCETPNLQRDQDLDLALFTCYGCPSSLSVPSDPNSEQDSTQQTRFRLPTNSSTPFWDSIGDKCLCIESTVRLRMPRGLYIRPNGANLTGGGTGGICRGWHTDAVVRALQQTR</sequence>
<evidence type="ECO:0000313" key="3">
    <source>
        <dbReference type="EMBL" id="GAT50945.1"/>
    </source>
</evidence>
<feature type="signal peptide" evidence="2">
    <location>
        <begin position="1"/>
        <end position="19"/>
    </location>
</feature>
<organism evidence="3 4">
    <name type="scientific">Mycena chlorophos</name>
    <name type="common">Agaric fungus</name>
    <name type="synonym">Agaricus chlorophos</name>
    <dbReference type="NCBI Taxonomy" id="658473"/>
    <lineage>
        <taxon>Eukaryota</taxon>
        <taxon>Fungi</taxon>
        <taxon>Dikarya</taxon>
        <taxon>Basidiomycota</taxon>
        <taxon>Agaricomycotina</taxon>
        <taxon>Agaricomycetes</taxon>
        <taxon>Agaricomycetidae</taxon>
        <taxon>Agaricales</taxon>
        <taxon>Marasmiineae</taxon>
        <taxon>Mycenaceae</taxon>
        <taxon>Mycena</taxon>
    </lineage>
</organism>
<evidence type="ECO:0008006" key="5">
    <source>
        <dbReference type="Google" id="ProtNLM"/>
    </source>
</evidence>